<accession>A0A5C5UWE0</accession>
<sequence>MKLSTLGFLLSGLMMVGGCTAGSAYLAISLAGVTAEEQLPNPGEPDLRPAFEQADHEKLAETIQDAIDFADVNDEVAKILEADGNSTEPQFTTGIAASNLRKLTIFWERGESFYRYDYPKLKDICGGYLNKKFQGDQGKLLPEHRAQLVEAHRQIAKSARFAAQELSQ</sequence>
<dbReference type="EMBL" id="SJPF01000005">
    <property type="protein sequence ID" value="TWT30694.1"/>
    <property type="molecule type" value="Genomic_DNA"/>
</dbReference>
<comment type="caution">
    <text evidence="1">The sequence shown here is derived from an EMBL/GenBank/DDBJ whole genome shotgun (WGS) entry which is preliminary data.</text>
</comment>
<organism evidence="1 2">
    <name type="scientific">Blastopirellula retiformator</name>
    <dbReference type="NCBI Taxonomy" id="2527970"/>
    <lineage>
        <taxon>Bacteria</taxon>
        <taxon>Pseudomonadati</taxon>
        <taxon>Planctomycetota</taxon>
        <taxon>Planctomycetia</taxon>
        <taxon>Pirellulales</taxon>
        <taxon>Pirellulaceae</taxon>
        <taxon>Blastopirellula</taxon>
    </lineage>
</organism>
<evidence type="ECO:0000313" key="1">
    <source>
        <dbReference type="EMBL" id="TWT30694.1"/>
    </source>
</evidence>
<dbReference type="AlphaFoldDB" id="A0A5C5UWE0"/>
<dbReference type="RefSeq" id="WP_146435353.1">
    <property type="nucleotide sequence ID" value="NZ_SJPF01000005.1"/>
</dbReference>
<protein>
    <submittedName>
        <fullName evidence="1">Uncharacterized protein</fullName>
    </submittedName>
</protein>
<dbReference type="Proteomes" id="UP000318878">
    <property type="component" value="Unassembled WGS sequence"/>
</dbReference>
<dbReference type="PROSITE" id="PS51257">
    <property type="entry name" value="PROKAR_LIPOPROTEIN"/>
    <property type="match status" value="1"/>
</dbReference>
<name>A0A5C5UWE0_9BACT</name>
<gene>
    <name evidence="1" type="ORF">Enr8_42170</name>
</gene>
<reference evidence="1 2" key="1">
    <citation type="submission" date="2019-02" db="EMBL/GenBank/DDBJ databases">
        <title>Deep-cultivation of Planctomycetes and their phenomic and genomic characterization uncovers novel biology.</title>
        <authorList>
            <person name="Wiegand S."/>
            <person name="Jogler M."/>
            <person name="Boedeker C."/>
            <person name="Pinto D."/>
            <person name="Vollmers J."/>
            <person name="Rivas-Marin E."/>
            <person name="Kohn T."/>
            <person name="Peeters S.H."/>
            <person name="Heuer A."/>
            <person name="Rast P."/>
            <person name="Oberbeckmann S."/>
            <person name="Bunk B."/>
            <person name="Jeske O."/>
            <person name="Meyerdierks A."/>
            <person name="Storesund J.E."/>
            <person name="Kallscheuer N."/>
            <person name="Luecker S."/>
            <person name="Lage O.M."/>
            <person name="Pohl T."/>
            <person name="Merkel B.J."/>
            <person name="Hornburger P."/>
            <person name="Mueller R.-W."/>
            <person name="Bruemmer F."/>
            <person name="Labrenz M."/>
            <person name="Spormann A.M."/>
            <person name="Op Den Camp H."/>
            <person name="Overmann J."/>
            <person name="Amann R."/>
            <person name="Jetten M.S.M."/>
            <person name="Mascher T."/>
            <person name="Medema M.H."/>
            <person name="Devos D.P."/>
            <person name="Kaster A.-K."/>
            <person name="Ovreas L."/>
            <person name="Rohde M."/>
            <person name="Galperin M.Y."/>
            <person name="Jogler C."/>
        </authorList>
    </citation>
    <scope>NUCLEOTIDE SEQUENCE [LARGE SCALE GENOMIC DNA]</scope>
    <source>
        <strain evidence="1 2">Enr8</strain>
    </source>
</reference>
<keyword evidence="2" id="KW-1185">Reference proteome</keyword>
<proteinExistence type="predicted"/>
<evidence type="ECO:0000313" key="2">
    <source>
        <dbReference type="Proteomes" id="UP000318878"/>
    </source>
</evidence>